<dbReference type="GO" id="GO:0051301">
    <property type="term" value="P:cell division"/>
    <property type="evidence" value="ECO:0007669"/>
    <property type="project" value="UniProtKB-KW"/>
</dbReference>
<comment type="cofactor">
    <cofactor evidence="1 16">
        <name>FAD</name>
        <dbReference type="ChEBI" id="CHEBI:57692"/>
    </cofactor>
</comment>
<dbReference type="AlphaFoldDB" id="A0A0G0W3R4"/>
<evidence type="ECO:0000256" key="15">
    <source>
        <dbReference type="ARBA" id="ARBA00048914"/>
    </source>
</evidence>
<dbReference type="GO" id="GO:0071555">
    <property type="term" value="P:cell wall organization"/>
    <property type="evidence" value="ECO:0007669"/>
    <property type="project" value="UniProtKB-KW"/>
</dbReference>
<dbReference type="Pfam" id="PF02873">
    <property type="entry name" value="MurB_C"/>
    <property type="match status" value="1"/>
</dbReference>
<evidence type="ECO:0000256" key="9">
    <source>
        <dbReference type="ARBA" id="ARBA00022857"/>
    </source>
</evidence>
<sequence length="362" mass="40669">MKIEQNFDLKNLNTFGVSAKARFFVELYSEAELLELLNTKEFKKNTVLFLGGGSNVLFTKDWDGIVVFNKIKGIEVVKVPTPEGVGIPTENVGKDFVWVKAMSGEIWHDLVEFAVSRDYWGIENLSFIPGTVGAAPIQNIGAYGGELKDTMESLEAVEIQTGEKKVFYNKECEFGYRDSIFKNKVKGKYFILSVTLKLSKKENKNIEYKVLKEYIEKNNTDTSASKNISEAVATIRRSKLPDTKVIGNAGSFFKNVFVSEEKFKELQDKYPDMPYFLDEEPPPNLPLIKGEGKYKIPAGWLIEQCGWKGKRVGNVGVHDKQALVIVNHGGATGVEIKNLAKQIINVVYFKFGVKLIPEVNLI</sequence>
<keyword evidence="5 16" id="KW-0963">Cytoplasm</keyword>
<dbReference type="InterPro" id="IPR036318">
    <property type="entry name" value="FAD-bd_PCMH-like_sf"/>
</dbReference>
<dbReference type="Pfam" id="PF01565">
    <property type="entry name" value="FAD_binding_4"/>
    <property type="match status" value="1"/>
</dbReference>
<dbReference type="UniPathway" id="UPA00219"/>
<dbReference type="Gene3D" id="3.30.465.10">
    <property type="match status" value="1"/>
</dbReference>
<dbReference type="InterPro" id="IPR003170">
    <property type="entry name" value="MurB"/>
</dbReference>
<dbReference type="GO" id="GO:0008360">
    <property type="term" value="P:regulation of cell shape"/>
    <property type="evidence" value="ECO:0007669"/>
    <property type="project" value="UniProtKB-KW"/>
</dbReference>
<comment type="function">
    <text evidence="2 16">Cell wall formation.</text>
</comment>
<keyword evidence="12 16" id="KW-0560">Oxidoreductase</keyword>
<keyword evidence="10 16" id="KW-0133">Cell shape</keyword>
<evidence type="ECO:0000256" key="5">
    <source>
        <dbReference type="ARBA" id="ARBA00022490"/>
    </source>
</evidence>
<dbReference type="PANTHER" id="PTHR21071">
    <property type="entry name" value="UDP-N-ACETYLENOLPYRUVOYLGLUCOSAMINE REDUCTASE"/>
    <property type="match status" value="1"/>
</dbReference>
<evidence type="ECO:0000256" key="10">
    <source>
        <dbReference type="ARBA" id="ARBA00022960"/>
    </source>
</evidence>
<evidence type="ECO:0000313" key="18">
    <source>
        <dbReference type="EMBL" id="KKR78870.1"/>
    </source>
</evidence>
<organism evidence="18 19">
    <name type="scientific">Candidatus Nomurabacteria bacterium GW2011_GWA2_40_9</name>
    <dbReference type="NCBI Taxonomy" id="1618734"/>
    <lineage>
        <taxon>Bacteria</taxon>
        <taxon>Candidatus Nomuraibacteriota</taxon>
    </lineage>
</organism>
<dbReference type="GO" id="GO:0008762">
    <property type="term" value="F:UDP-N-acetylmuramate dehydrogenase activity"/>
    <property type="evidence" value="ECO:0007669"/>
    <property type="project" value="UniProtKB-UniRule"/>
</dbReference>
<evidence type="ECO:0000256" key="11">
    <source>
        <dbReference type="ARBA" id="ARBA00022984"/>
    </source>
</evidence>
<dbReference type="GO" id="GO:0071949">
    <property type="term" value="F:FAD binding"/>
    <property type="evidence" value="ECO:0007669"/>
    <property type="project" value="InterPro"/>
</dbReference>
<dbReference type="GO" id="GO:0005829">
    <property type="term" value="C:cytosol"/>
    <property type="evidence" value="ECO:0007669"/>
    <property type="project" value="TreeGrafter"/>
</dbReference>
<feature type="domain" description="FAD-binding PCMH-type" evidence="17">
    <location>
        <begin position="15"/>
        <end position="201"/>
    </location>
</feature>
<evidence type="ECO:0000256" key="2">
    <source>
        <dbReference type="ARBA" id="ARBA00003921"/>
    </source>
</evidence>
<dbReference type="SUPFAM" id="SSF56194">
    <property type="entry name" value="Uridine diphospho-N-Acetylenolpyruvylglucosamine reductase, MurB, C-terminal domain"/>
    <property type="match status" value="1"/>
</dbReference>
<dbReference type="EC" id="1.3.1.98" evidence="16"/>
<dbReference type="GO" id="GO:0009252">
    <property type="term" value="P:peptidoglycan biosynthetic process"/>
    <property type="evidence" value="ECO:0007669"/>
    <property type="project" value="UniProtKB-UniRule"/>
</dbReference>
<dbReference type="PROSITE" id="PS51387">
    <property type="entry name" value="FAD_PCMH"/>
    <property type="match status" value="1"/>
</dbReference>
<reference evidence="18 19" key="1">
    <citation type="journal article" date="2015" name="Nature">
        <title>rRNA introns, odd ribosomes, and small enigmatic genomes across a large radiation of phyla.</title>
        <authorList>
            <person name="Brown C.T."/>
            <person name="Hug L.A."/>
            <person name="Thomas B.C."/>
            <person name="Sharon I."/>
            <person name="Castelle C.J."/>
            <person name="Singh A."/>
            <person name="Wilkins M.J."/>
            <person name="Williams K.H."/>
            <person name="Banfield J.F."/>
        </authorList>
    </citation>
    <scope>NUCLEOTIDE SEQUENCE [LARGE SCALE GENOMIC DNA]</scope>
</reference>
<protein>
    <recommendedName>
        <fullName evidence="16">UDP-N-acetylenolpyruvoylglucosamine reductase</fullName>
        <ecNumber evidence="16">1.3.1.98</ecNumber>
    </recommendedName>
    <alternativeName>
        <fullName evidence="16">UDP-N-acetylmuramate dehydrogenase</fullName>
    </alternativeName>
</protein>
<gene>
    <name evidence="16" type="primary">murB</name>
    <name evidence="18" type="ORF">UU24_C0023G0017</name>
</gene>
<dbReference type="InterPro" id="IPR016166">
    <property type="entry name" value="FAD-bd_PCMH"/>
</dbReference>
<dbReference type="PANTHER" id="PTHR21071:SF4">
    <property type="entry name" value="UDP-N-ACETYLENOLPYRUVOYLGLUCOSAMINE REDUCTASE"/>
    <property type="match status" value="1"/>
</dbReference>
<comment type="similarity">
    <text evidence="16">Belongs to the MurB family.</text>
</comment>
<dbReference type="NCBIfam" id="TIGR00179">
    <property type="entry name" value="murB"/>
    <property type="match status" value="1"/>
</dbReference>
<dbReference type="InterPro" id="IPR011601">
    <property type="entry name" value="MurB_C"/>
</dbReference>
<feature type="active site" description="Proton donor" evidence="16">
    <location>
        <position position="251"/>
    </location>
</feature>
<evidence type="ECO:0000256" key="1">
    <source>
        <dbReference type="ARBA" id="ARBA00001974"/>
    </source>
</evidence>
<keyword evidence="7 16" id="KW-0285">Flavoprotein</keyword>
<evidence type="ECO:0000256" key="8">
    <source>
        <dbReference type="ARBA" id="ARBA00022827"/>
    </source>
</evidence>
<name>A0A0G0W3R4_9BACT</name>
<dbReference type="Gene3D" id="3.90.78.10">
    <property type="entry name" value="UDP-N-acetylenolpyruvoylglucosamine reductase, C-terminal domain"/>
    <property type="match status" value="1"/>
</dbReference>
<evidence type="ECO:0000256" key="7">
    <source>
        <dbReference type="ARBA" id="ARBA00022630"/>
    </source>
</evidence>
<evidence type="ECO:0000256" key="6">
    <source>
        <dbReference type="ARBA" id="ARBA00022618"/>
    </source>
</evidence>
<evidence type="ECO:0000256" key="3">
    <source>
        <dbReference type="ARBA" id="ARBA00004496"/>
    </source>
</evidence>
<evidence type="ECO:0000256" key="16">
    <source>
        <dbReference type="HAMAP-Rule" id="MF_00037"/>
    </source>
</evidence>
<comment type="subcellular location">
    <subcellularLocation>
        <location evidence="3 16">Cytoplasm</location>
    </subcellularLocation>
</comment>
<keyword evidence="13 16" id="KW-0131">Cell cycle</keyword>
<accession>A0A0G0W3R4</accession>
<dbReference type="EMBL" id="LBZW01000023">
    <property type="protein sequence ID" value="KKR78870.1"/>
    <property type="molecule type" value="Genomic_DNA"/>
</dbReference>
<proteinExistence type="inferred from homology"/>
<keyword evidence="14 16" id="KW-0961">Cell wall biogenesis/degradation</keyword>
<dbReference type="InterPro" id="IPR016169">
    <property type="entry name" value="FAD-bd_PCMH_sub2"/>
</dbReference>
<keyword evidence="11 16" id="KW-0573">Peptidoglycan synthesis</keyword>
<comment type="pathway">
    <text evidence="4 16">Cell wall biogenesis; peptidoglycan biosynthesis.</text>
</comment>
<dbReference type="SUPFAM" id="SSF56176">
    <property type="entry name" value="FAD-binding/transporter-associated domain-like"/>
    <property type="match status" value="1"/>
</dbReference>
<evidence type="ECO:0000256" key="14">
    <source>
        <dbReference type="ARBA" id="ARBA00023316"/>
    </source>
</evidence>
<dbReference type="NCBIfam" id="NF000755">
    <property type="entry name" value="PRK00046.1"/>
    <property type="match status" value="1"/>
</dbReference>
<feature type="active site" evidence="16">
    <location>
        <position position="177"/>
    </location>
</feature>
<comment type="caution">
    <text evidence="18">The sequence shown here is derived from an EMBL/GenBank/DDBJ whole genome shotgun (WGS) entry which is preliminary data.</text>
</comment>
<keyword evidence="6 16" id="KW-0132">Cell division</keyword>
<keyword evidence="8 16" id="KW-0274">FAD</keyword>
<feature type="active site" evidence="16">
    <location>
        <position position="358"/>
    </location>
</feature>
<dbReference type="Gene3D" id="3.30.43.10">
    <property type="entry name" value="Uridine Diphospho-n-acetylenolpyruvylglucosamine Reductase, domain 2"/>
    <property type="match status" value="1"/>
</dbReference>
<comment type="catalytic activity">
    <reaction evidence="15 16">
        <text>UDP-N-acetyl-alpha-D-muramate + NADP(+) = UDP-N-acetyl-3-O-(1-carboxyvinyl)-alpha-D-glucosamine + NADPH + H(+)</text>
        <dbReference type="Rhea" id="RHEA:12248"/>
        <dbReference type="ChEBI" id="CHEBI:15378"/>
        <dbReference type="ChEBI" id="CHEBI:57783"/>
        <dbReference type="ChEBI" id="CHEBI:58349"/>
        <dbReference type="ChEBI" id="CHEBI:68483"/>
        <dbReference type="ChEBI" id="CHEBI:70757"/>
        <dbReference type="EC" id="1.3.1.98"/>
    </reaction>
</comment>
<dbReference type="PATRIC" id="fig|1618734.3.peg.519"/>
<dbReference type="InterPro" id="IPR036635">
    <property type="entry name" value="MurB_C_sf"/>
</dbReference>
<dbReference type="HAMAP" id="MF_00037">
    <property type="entry name" value="MurB"/>
    <property type="match status" value="1"/>
</dbReference>
<dbReference type="InterPro" id="IPR006094">
    <property type="entry name" value="Oxid_FAD_bind_N"/>
</dbReference>
<keyword evidence="9 16" id="KW-0521">NADP</keyword>
<evidence type="ECO:0000256" key="12">
    <source>
        <dbReference type="ARBA" id="ARBA00023002"/>
    </source>
</evidence>
<evidence type="ECO:0000256" key="4">
    <source>
        <dbReference type="ARBA" id="ARBA00004752"/>
    </source>
</evidence>
<evidence type="ECO:0000256" key="13">
    <source>
        <dbReference type="ARBA" id="ARBA00023306"/>
    </source>
</evidence>
<dbReference type="Proteomes" id="UP000034749">
    <property type="component" value="Unassembled WGS sequence"/>
</dbReference>
<evidence type="ECO:0000313" key="19">
    <source>
        <dbReference type="Proteomes" id="UP000034749"/>
    </source>
</evidence>
<dbReference type="InterPro" id="IPR016167">
    <property type="entry name" value="FAD-bd_PCMH_sub1"/>
</dbReference>
<evidence type="ECO:0000259" key="17">
    <source>
        <dbReference type="PROSITE" id="PS51387"/>
    </source>
</evidence>